<protein>
    <submittedName>
        <fullName evidence="4">Putative Large secreted protein</fullName>
    </submittedName>
</protein>
<dbReference type="InterPro" id="IPR050708">
    <property type="entry name" value="T6SS_VgrG/RHS"/>
</dbReference>
<name>L8PSI1_STRVR</name>
<evidence type="ECO:0000256" key="1">
    <source>
        <dbReference type="ARBA" id="ARBA00022737"/>
    </source>
</evidence>
<dbReference type="Proteomes" id="UP000011205">
    <property type="component" value="Unassembled WGS sequence"/>
</dbReference>
<dbReference type="InterPro" id="IPR056823">
    <property type="entry name" value="TEN-like_YD-shell"/>
</dbReference>
<reference evidence="4 5" key="1">
    <citation type="journal article" date="2013" name="Genome Announc.">
        <title>Draft Genome Sequence of Streptomyces viridochromogenes Strain Tu57, Producer of Avilamycin.</title>
        <authorList>
            <person name="Gruning B.A."/>
            <person name="Erxleben A."/>
            <person name="Hahnlein A."/>
            <person name="Gunther S."/>
        </authorList>
    </citation>
    <scope>NUCLEOTIDE SEQUENCE [LARGE SCALE GENOMIC DNA]</scope>
    <source>
        <strain evidence="4 5">Tue57</strain>
    </source>
</reference>
<dbReference type="InterPro" id="IPR022385">
    <property type="entry name" value="Rhs_assc_core"/>
</dbReference>
<evidence type="ECO:0000259" key="3">
    <source>
        <dbReference type="Pfam" id="PF25023"/>
    </source>
</evidence>
<dbReference type="PATRIC" id="fig|1160705.3.peg.98"/>
<evidence type="ECO:0000313" key="4">
    <source>
        <dbReference type="EMBL" id="ELS58968.1"/>
    </source>
</evidence>
<proteinExistence type="predicted"/>
<dbReference type="Pfam" id="PF25023">
    <property type="entry name" value="TEN_YD-shell"/>
    <property type="match status" value="1"/>
</dbReference>
<dbReference type="Gene3D" id="2.180.10.10">
    <property type="entry name" value="RHS repeat-associated core"/>
    <property type="match status" value="1"/>
</dbReference>
<evidence type="ECO:0000256" key="2">
    <source>
        <dbReference type="SAM" id="MobiDB-lite"/>
    </source>
</evidence>
<evidence type="ECO:0000313" key="5">
    <source>
        <dbReference type="Proteomes" id="UP000011205"/>
    </source>
</evidence>
<dbReference type="EMBL" id="AMLP01000004">
    <property type="protein sequence ID" value="ELS58968.1"/>
    <property type="molecule type" value="Genomic_DNA"/>
</dbReference>
<sequence>MYDKAGNTTSRPGTQATRTLAWNSEGKLARASEPAAGTKPATSTKYLYDADGELLIRRAATTDGETILYLGSTEVRLTVSNNGANKALSGTRYYPGGAVRTAEAGTTSLSFQAGDHHGTMSLTVKDNTTQAATRRYLTPFGAPRGSEPPTWPDDKAFLGKPADDTTGLTHIGAREYDPAIGQFISIDPVLDTSNALSLNGYSYANNSPVTHSDPTGLHCDGCSLNNPDSVWTADNGPGCTHNN</sequence>
<comment type="caution">
    <text evidence="4">The sequence shown here is derived from an EMBL/GenBank/DDBJ whole genome shotgun (WGS) entry which is preliminary data.</text>
</comment>
<organism evidence="4 5">
    <name type="scientific">Streptomyces viridochromogenes Tue57</name>
    <dbReference type="NCBI Taxonomy" id="1160705"/>
    <lineage>
        <taxon>Bacteria</taxon>
        <taxon>Bacillati</taxon>
        <taxon>Actinomycetota</taxon>
        <taxon>Actinomycetes</taxon>
        <taxon>Kitasatosporales</taxon>
        <taxon>Streptomycetaceae</taxon>
        <taxon>Streptomyces</taxon>
    </lineage>
</organism>
<feature type="region of interest" description="Disordered" evidence="2">
    <location>
        <begin position="1"/>
        <end position="41"/>
    </location>
</feature>
<feature type="compositionally biased region" description="Polar residues" evidence="2">
    <location>
        <begin position="1"/>
        <end position="22"/>
    </location>
</feature>
<accession>L8PSI1</accession>
<feature type="domain" description="Teneurin-like YD-shell" evidence="3">
    <location>
        <begin position="2"/>
        <end position="209"/>
    </location>
</feature>
<dbReference type="AlphaFoldDB" id="L8PSI1"/>
<gene>
    <name evidence="4" type="ORF">STVIR_0100</name>
</gene>
<dbReference type="PANTHER" id="PTHR32305:SF17">
    <property type="entry name" value="TRNA NUCLEASE WAPA"/>
    <property type="match status" value="1"/>
</dbReference>
<keyword evidence="1" id="KW-0677">Repeat</keyword>
<dbReference type="NCBIfam" id="TIGR03696">
    <property type="entry name" value="Rhs_assc_core"/>
    <property type="match status" value="1"/>
</dbReference>
<dbReference type="PANTHER" id="PTHR32305">
    <property type="match status" value="1"/>
</dbReference>